<evidence type="ECO:0000259" key="8">
    <source>
        <dbReference type="PROSITE" id="PS50850"/>
    </source>
</evidence>
<dbReference type="InterPro" id="IPR011701">
    <property type="entry name" value="MFS"/>
</dbReference>
<feature type="transmembrane region" description="Helical" evidence="7">
    <location>
        <begin position="142"/>
        <end position="163"/>
    </location>
</feature>
<reference evidence="9 10" key="1">
    <citation type="submission" date="2024-02" db="EMBL/GenBank/DDBJ databases">
        <title>First draft genome assembly of two strains of Seiridium cardinale.</title>
        <authorList>
            <person name="Emiliani G."/>
            <person name="Scali E."/>
        </authorList>
    </citation>
    <scope>NUCLEOTIDE SEQUENCE [LARGE SCALE GENOMIC DNA]</scope>
    <source>
        <strain evidence="9 10">BM-138-000479</strain>
    </source>
</reference>
<keyword evidence="4 7" id="KW-1133">Transmembrane helix</keyword>
<comment type="subcellular location">
    <subcellularLocation>
        <location evidence="1">Membrane</location>
        <topology evidence="1">Multi-pass membrane protein</topology>
    </subcellularLocation>
</comment>
<keyword evidence="5 7" id="KW-0472">Membrane</keyword>
<feature type="transmembrane region" description="Helical" evidence="7">
    <location>
        <begin position="400"/>
        <end position="423"/>
    </location>
</feature>
<protein>
    <submittedName>
        <fullName evidence="9">MFS general substrate transporter-2</fullName>
    </submittedName>
</protein>
<dbReference type="EMBL" id="JARVKM010000030">
    <property type="protein sequence ID" value="KAK9776130.1"/>
    <property type="molecule type" value="Genomic_DNA"/>
</dbReference>
<evidence type="ECO:0000256" key="4">
    <source>
        <dbReference type="ARBA" id="ARBA00022989"/>
    </source>
</evidence>
<dbReference type="PANTHER" id="PTHR43791">
    <property type="entry name" value="PERMEASE-RELATED"/>
    <property type="match status" value="1"/>
</dbReference>
<proteinExistence type="predicted"/>
<feature type="transmembrane region" description="Helical" evidence="7">
    <location>
        <begin position="304"/>
        <end position="323"/>
    </location>
</feature>
<feature type="transmembrane region" description="Helical" evidence="7">
    <location>
        <begin position="169"/>
        <end position="189"/>
    </location>
</feature>
<feature type="transmembrane region" description="Helical" evidence="7">
    <location>
        <begin position="368"/>
        <end position="388"/>
    </location>
</feature>
<feature type="transmembrane region" description="Helical" evidence="7">
    <location>
        <begin position="201"/>
        <end position="222"/>
    </location>
</feature>
<feature type="region of interest" description="Disordered" evidence="6">
    <location>
        <begin position="1"/>
        <end position="34"/>
    </location>
</feature>
<evidence type="ECO:0000256" key="3">
    <source>
        <dbReference type="ARBA" id="ARBA00022692"/>
    </source>
</evidence>
<dbReference type="Proteomes" id="UP001465668">
    <property type="component" value="Unassembled WGS sequence"/>
</dbReference>
<dbReference type="PROSITE" id="PS50850">
    <property type="entry name" value="MFS"/>
    <property type="match status" value="1"/>
</dbReference>
<feature type="domain" description="Major facilitator superfamily (MFS) profile" evidence="8">
    <location>
        <begin position="74"/>
        <end position="487"/>
    </location>
</feature>
<feature type="compositionally biased region" description="Polar residues" evidence="6">
    <location>
        <begin position="22"/>
        <end position="34"/>
    </location>
</feature>
<feature type="compositionally biased region" description="Basic and acidic residues" evidence="6">
    <location>
        <begin position="1"/>
        <end position="12"/>
    </location>
</feature>
<feature type="transmembrane region" description="Helical" evidence="7">
    <location>
        <begin position="234"/>
        <end position="255"/>
    </location>
</feature>
<keyword evidence="2" id="KW-0813">Transport</keyword>
<dbReference type="Pfam" id="PF07690">
    <property type="entry name" value="MFS_1"/>
    <property type="match status" value="1"/>
</dbReference>
<gene>
    <name evidence="9" type="ORF">SCAR479_07350</name>
</gene>
<dbReference type="InterPro" id="IPR036259">
    <property type="entry name" value="MFS_trans_sf"/>
</dbReference>
<keyword evidence="10" id="KW-1185">Reference proteome</keyword>
<dbReference type="Gene3D" id="1.20.1250.20">
    <property type="entry name" value="MFS general substrate transporter like domains"/>
    <property type="match status" value="2"/>
</dbReference>
<accession>A0ABR2XQP2</accession>
<feature type="transmembrane region" description="Helical" evidence="7">
    <location>
        <begin position="70"/>
        <end position="87"/>
    </location>
</feature>
<evidence type="ECO:0000256" key="7">
    <source>
        <dbReference type="SAM" id="Phobius"/>
    </source>
</evidence>
<dbReference type="PANTHER" id="PTHR43791:SF70">
    <property type="entry name" value="MAJOR FACILITATOR SUPERFAMILY (MFS) PROFILE DOMAIN-CONTAINING PROTEIN"/>
    <property type="match status" value="1"/>
</dbReference>
<comment type="caution">
    <text evidence="9">The sequence shown here is derived from an EMBL/GenBank/DDBJ whole genome shotgun (WGS) entry which is preliminary data.</text>
</comment>
<feature type="transmembrane region" description="Helical" evidence="7">
    <location>
        <begin position="111"/>
        <end position="130"/>
    </location>
</feature>
<sequence length="522" mass="58479">MSTQRDPEKAATEDAPGDYVSRTPSAPNGATKSELQVTHDADDALKFVMEHGVGHDTISKEESRRICRKVDFILMPLLFITYTLNFMDKQAISYSANFGLKTDNHLTGDQYSWASGSIFYLAYLFAQPVMSRALQYFPIGRFVSIMVIIWGILLMCTAASRSFGALMTVRFLLGAVESCINPAFVLITSQWYTRSEQPARVSYWFIGNAIGQIIGGVIGYGIGHISYSAAGNWIWYFIIFGAITLIYGIVLLFLLPDSPMTAKWLSDKDREIAILRTVENRTGFVNHKWKWHQFREAILDPKTAFLFAIALLNTIPAGAISSYGSIVIKGFGYSSLNTTLLNMPQGAIQLVSLLFSGWFVSKFPNTRCWMMSLSQIPGLIGGILLYVLPSTNRGGKLGSFYLLSTHSVGFSILMSMLTANYAGFTKKSTASALIFMGWCAGQIIAPQLFEDNEAPEYRTVFLAFFVCFALLVILPMMLQVYLMWCNKSRERENPAAIDETLHHEELLDRTDIEQAARFRYVY</sequence>
<evidence type="ECO:0000256" key="1">
    <source>
        <dbReference type="ARBA" id="ARBA00004141"/>
    </source>
</evidence>
<dbReference type="InterPro" id="IPR020846">
    <property type="entry name" value="MFS_dom"/>
</dbReference>
<evidence type="ECO:0000256" key="5">
    <source>
        <dbReference type="ARBA" id="ARBA00023136"/>
    </source>
</evidence>
<keyword evidence="3 7" id="KW-0812">Transmembrane</keyword>
<name>A0ABR2XQP2_9PEZI</name>
<organism evidence="9 10">
    <name type="scientific">Seiridium cardinale</name>
    <dbReference type="NCBI Taxonomy" id="138064"/>
    <lineage>
        <taxon>Eukaryota</taxon>
        <taxon>Fungi</taxon>
        <taxon>Dikarya</taxon>
        <taxon>Ascomycota</taxon>
        <taxon>Pezizomycotina</taxon>
        <taxon>Sordariomycetes</taxon>
        <taxon>Xylariomycetidae</taxon>
        <taxon>Amphisphaeriales</taxon>
        <taxon>Sporocadaceae</taxon>
        <taxon>Seiridium</taxon>
    </lineage>
</organism>
<evidence type="ECO:0000313" key="10">
    <source>
        <dbReference type="Proteomes" id="UP001465668"/>
    </source>
</evidence>
<dbReference type="SUPFAM" id="SSF103473">
    <property type="entry name" value="MFS general substrate transporter"/>
    <property type="match status" value="1"/>
</dbReference>
<evidence type="ECO:0000256" key="2">
    <source>
        <dbReference type="ARBA" id="ARBA00022448"/>
    </source>
</evidence>
<evidence type="ECO:0000256" key="6">
    <source>
        <dbReference type="SAM" id="MobiDB-lite"/>
    </source>
</evidence>
<evidence type="ECO:0000313" key="9">
    <source>
        <dbReference type="EMBL" id="KAK9776130.1"/>
    </source>
</evidence>
<feature type="transmembrane region" description="Helical" evidence="7">
    <location>
        <begin position="343"/>
        <end position="361"/>
    </location>
</feature>
<feature type="transmembrane region" description="Helical" evidence="7">
    <location>
        <begin position="430"/>
        <end position="449"/>
    </location>
</feature>
<feature type="transmembrane region" description="Helical" evidence="7">
    <location>
        <begin position="461"/>
        <end position="484"/>
    </location>
</feature>